<reference evidence="1" key="1">
    <citation type="submission" date="2014-12" db="EMBL/GenBank/DDBJ databases">
        <title>Insight into the proteome of Arion vulgaris.</title>
        <authorList>
            <person name="Aradska J."/>
            <person name="Bulat T."/>
            <person name="Smidak R."/>
            <person name="Sarate P."/>
            <person name="Gangsoo J."/>
            <person name="Sialana F."/>
            <person name="Bilban M."/>
            <person name="Lubec G."/>
        </authorList>
    </citation>
    <scope>NUCLEOTIDE SEQUENCE</scope>
    <source>
        <tissue evidence="1">Skin</tissue>
    </source>
</reference>
<feature type="non-terminal residue" evidence="1">
    <location>
        <position position="74"/>
    </location>
</feature>
<proteinExistence type="predicted"/>
<accession>A0A0B7BB11</accession>
<dbReference type="InterPro" id="IPR036397">
    <property type="entry name" value="RNaseH_sf"/>
</dbReference>
<dbReference type="GO" id="GO:0003676">
    <property type="term" value="F:nucleic acid binding"/>
    <property type="evidence" value="ECO:0007669"/>
    <property type="project" value="InterPro"/>
</dbReference>
<sequence>FRANVNAVTYRDEVLDALVAPAFRNYPDLQLLQQDNAREHTALLTQQYLQQQNIMTIDWPDLSQDMSPIEHLWD</sequence>
<feature type="non-terminal residue" evidence="1">
    <location>
        <position position="1"/>
    </location>
</feature>
<dbReference type="Gene3D" id="3.30.420.10">
    <property type="entry name" value="Ribonuclease H-like superfamily/Ribonuclease H"/>
    <property type="match status" value="1"/>
</dbReference>
<evidence type="ECO:0008006" key="2">
    <source>
        <dbReference type="Google" id="ProtNLM"/>
    </source>
</evidence>
<protein>
    <recommendedName>
        <fullName evidence="2">Tc1-like transposase DDE domain-containing protein</fullName>
    </recommendedName>
</protein>
<name>A0A0B7BB11_9EUPU</name>
<evidence type="ECO:0000313" key="1">
    <source>
        <dbReference type="EMBL" id="CEK89285.1"/>
    </source>
</evidence>
<organism evidence="1">
    <name type="scientific">Arion vulgaris</name>
    <dbReference type="NCBI Taxonomy" id="1028688"/>
    <lineage>
        <taxon>Eukaryota</taxon>
        <taxon>Metazoa</taxon>
        <taxon>Spiralia</taxon>
        <taxon>Lophotrochozoa</taxon>
        <taxon>Mollusca</taxon>
        <taxon>Gastropoda</taxon>
        <taxon>Heterobranchia</taxon>
        <taxon>Euthyneura</taxon>
        <taxon>Panpulmonata</taxon>
        <taxon>Eupulmonata</taxon>
        <taxon>Stylommatophora</taxon>
        <taxon>Helicina</taxon>
        <taxon>Arionoidea</taxon>
        <taxon>Arionidae</taxon>
        <taxon>Arion</taxon>
    </lineage>
</organism>
<dbReference type="AlphaFoldDB" id="A0A0B7BB11"/>
<dbReference type="EMBL" id="HACG01042420">
    <property type="protein sequence ID" value="CEK89285.1"/>
    <property type="molecule type" value="Transcribed_RNA"/>
</dbReference>
<gene>
    <name evidence="1" type="primary">ORF170005</name>
</gene>